<dbReference type="GO" id="GO:0020037">
    <property type="term" value="F:heme binding"/>
    <property type="evidence" value="ECO:0007669"/>
    <property type="project" value="InterPro"/>
</dbReference>
<dbReference type="Pfam" id="PF07700">
    <property type="entry name" value="HNOB"/>
    <property type="match status" value="1"/>
</dbReference>
<dbReference type="InterPro" id="IPR024096">
    <property type="entry name" value="NO_sig/Golgi_transp_ligand-bd"/>
</dbReference>
<comment type="caution">
    <text evidence="2">The sequence shown here is derived from an EMBL/GenBank/DDBJ whole genome shotgun (WGS) entry which is preliminary data.</text>
</comment>
<dbReference type="SUPFAM" id="SSF111126">
    <property type="entry name" value="Ligand-binding domain in the NO signalling and Golgi transport"/>
    <property type="match status" value="1"/>
</dbReference>
<gene>
    <name evidence="2" type="ORF">EKG39_00155</name>
</gene>
<feature type="domain" description="Heme NO-binding" evidence="1">
    <location>
        <begin position="2"/>
        <end position="159"/>
    </location>
</feature>
<proteinExistence type="predicted"/>
<evidence type="ECO:0000313" key="3">
    <source>
        <dbReference type="Proteomes" id="UP000282060"/>
    </source>
</evidence>
<dbReference type="OrthoDB" id="7266652at2"/>
<keyword evidence="3" id="KW-1185">Reference proteome</keyword>
<name>A0A3S0IF68_9GAMM</name>
<organism evidence="2 3">
    <name type="scientific">Shewanella atlantica</name>
    <dbReference type="NCBI Taxonomy" id="271099"/>
    <lineage>
        <taxon>Bacteria</taxon>
        <taxon>Pseudomonadati</taxon>
        <taxon>Pseudomonadota</taxon>
        <taxon>Gammaproteobacteria</taxon>
        <taxon>Alteromonadales</taxon>
        <taxon>Shewanellaceae</taxon>
        <taxon>Shewanella</taxon>
    </lineage>
</organism>
<dbReference type="Gene3D" id="3.90.1520.10">
    <property type="entry name" value="H-NOX domain"/>
    <property type="match status" value="1"/>
</dbReference>
<dbReference type="Proteomes" id="UP000282060">
    <property type="component" value="Unassembled WGS sequence"/>
</dbReference>
<dbReference type="InterPro" id="IPR011644">
    <property type="entry name" value="Heme_NO-bd"/>
</dbReference>
<dbReference type="AlphaFoldDB" id="A0A3S0IF68"/>
<dbReference type="InterPro" id="IPR038158">
    <property type="entry name" value="H-NOX_domain_sf"/>
</dbReference>
<accession>A0A3S0IF68</accession>
<dbReference type="RefSeq" id="WP_126503098.1">
    <property type="nucleotide sequence ID" value="NZ_RXNV01000001.1"/>
</dbReference>
<reference evidence="2 3" key="1">
    <citation type="submission" date="2018-12" db="EMBL/GenBank/DDBJ databases">
        <authorList>
            <person name="Yu L."/>
        </authorList>
    </citation>
    <scope>NUCLEOTIDE SEQUENCE [LARGE SCALE GENOMIC DNA]</scope>
    <source>
        <strain evidence="2 3">HAW-EB5</strain>
    </source>
</reference>
<protein>
    <submittedName>
        <fullName evidence="2">Guanylate cyclase</fullName>
    </submittedName>
</protein>
<evidence type="ECO:0000259" key="1">
    <source>
        <dbReference type="Pfam" id="PF07700"/>
    </source>
</evidence>
<evidence type="ECO:0000313" key="2">
    <source>
        <dbReference type="EMBL" id="RTR34136.1"/>
    </source>
</evidence>
<dbReference type="EMBL" id="RXNV01000001">
    <property type="protein sequence ID" value="RTR34136.1"/>
    <property type="molecule type" value="Genomic_DNA"/>
</dbReference>
<sequence length="177" mass="19919">MKGIIFSEFISLVEDKFGLETCQSMLDENEDPGIYTSVGTYDHRDLIKLINSLSKLTGISCADLQQVYGESVFNQLFKSMPELEGKYDNTFSFIKSVEASIHIEVKKLYPQAKPPRFSFISQSASELVMDYHSARCLSHVCFGLINGCANHFNQTVTIDMAPLSQDSSEVRFTITYV</sequence>